<accession>A0A8R7V7Y5</accession>
<dbReference type="PANTHER" id="PTHR45224">
    <property type="entry name" value="OS01G0527900 PROTEIN-RELATED"/>
    <property type="match status" value="1"/>
</dbReference>
<proteinExistence type="predicted"/>
<evidence type="ECO:0000313" key="3">
    <source>
        <dbReference type="Proteomes" id="UP000015106"/>
    </source>
</evidence>
<evidence type="ECO:0000313" key="2">
    <source>
        <dbReference type="EnsemblPlants" id="TuG1812G0700003277.01.T01"/>
    </source>
</evidence>
<reference evidence="3" key="1">
    <citation type="journal article" date="2013" name="Nature">
        <title>Draft genome of the wheat A-genome progenitor Triticum urartu.</title>
        <authorList>
            <person name="Ling H.Q."/>
            <person name="Zhao S."/>
            <person name="Liu D."/>
            <person name="Wang J."/>
            <person name="Sun H."/>
            <person name="Zhang C."/>
            <person name="Fan H."/>
            <person name="Li D."/>
            <person name="Dong L."/>
            <person name="Tao Y."/>
            <person name="Gao C."/>
            <person name="Wu H."/>
            <person name="Li Y."/>
            <person name="Cui Y."/>
            <person name="Guo X."/>
            <person name="Zheng S."/>
            <person name="Wang B."/>
            <person name="Yu K."/>
            <person name="Liang Q."/>
            <person name="Yang W."/>
            <person name="Lou X."/>
            <person name="Chen J."/>
            <person name="Feng M."/>
            <person name="Jian J."/>
            <person name="Zhang X."/>
            <person name="Luo G."/>
            <person name="Jiang Y."/>
            <person name="Liu J."/>
            <person name="Wang Z."/>
            <person name="Sha Y."/>
            <person name="Zhang B."/>
            <person name="Wu H."/>
            <person name="Tang D."/>
            <person name="Shen Q."/>
            <person name="Xue P."/>
            <person name="Zou S."/>
            <person name="Wang X."/>
            <person name="Liu X."/>
            <person name="Wang F."/>
            <person name="Yang Y."/>
            <person name="An X."/>
            <person name="Dong Z."/>
            <person name="Zhang K."/>
            <person name="Zhang X."/>
            <person name="Luo M.C."/>
            <person name="Dvorak J."/>
            <person name="Tong Y."/>
            <person name="Wang J."/>
            <person name="Yang H."/>
            <person name="Li Z."/>
            <person name="Wang D."/>
            <person name="Zhang A."/>
            <person name="Wang J."/>
        </authorList>
    </citation>
    <scope>NUCLEOTIDE SEQUENCE</scope>
    <source>
        <strain evidence="3">cv. G1812</strain>
    </source>
</reference>
<keyword evidence="3" id="KW-1185">Reference proteome</keyword>
<sequence>MESSTANPTWRPMYTPAPEGLLSFGQFPPMHPYNFRPPPMHHPEQGHKNMENLHFVGASPHDSFSTPPPPPHPKVASRSAPAKVDSTSSKRKKRKVTNVDDDELGERTAYRLPYLPEEHERLAGAWLECSLDPINANRKKNERFWDDIAALYNNATQSNRKRDRDQLKMEWQRTKKRLAAFHGEWIDVIGVYRSGCSQHDLEKMALEKYEQNYHQPFQHLTMWAKLKDDGKWLASYRNMTEKVGNRTSVETNLTPNMINLEAEERPSAGRDKAKVERAGKGKSGGLSQELGERLEKFIEVNNQSMEDRQKVIDSQVILSNQQLETAKINNKTKLLDVYSKMLLADTSKMDDAEKARLAKALSKMEPMLFPEGDSVD</sequence>
<dbReference type="Proteomes" id="UP000015106">
    <property type="component" value="Chromosome 7"/>
</dbReference>
<feature type="compositionally biased region" description="Basic and acidic residues" evidence="1">
    <location>
        <begin position="262"/>
        <end position="279"/>
    </location>
</feature>
<feature type="region of interest" description="Disordered" evidence="1">
    <location>
        <begin position="261"/>
        <end position="286"/>
    </location>
</feature>
<reference evidence="2" key="2">
    <citation type="submission" date="2018-03" db="EMBL/GenBank/DDBJ databases">
        <title>The Triticum urartu genome reveals the dynamic nature of wheat genome evolution.</title>
        <authorList>
            <person name="Ling H."/>
            <person name="Ma B."/>
            <person name="Shi X."/>
            <person name="Liu H."/>
            <person name="Dong L."/>
            <person name="Sun H."/>
            <person name="Cao Y."/>
            <person name="Gao Q."/>
            <person name="Zheng S."/>
            <person name="Li Y."/>
            <person name="Yu Y."/>
            <person name="Du H."/>
            <person name="Qi M."/>
            <person name="Li Y."/>
            <person name="Yu H."/>
            <person name="Cui Y."/>
            <person name="Wang N."/>
            <person name="Chen C."/>
            <person name="Wu H."/>
            <person name="Zhao Y."/>
            <person name="Zhang J."/>
            <person name="Li Y."/>
            <person name="Zhou W."/>
            <person name="Zhang B."/>
            <person name="Hu W."/>
            <person name="Eijk M."/>
            <person name="Tang J."/>
            <person name="Witsenboer H."/>
            <person name="Zhao S."/>
            <person name="Li Z."/>
            <person name="Zhang A."/>
            <person name="Wang D."/>
            <person name="Liang C."/>
        </authorList>
    </citation>
    <scope>NUCLEOTIDE SEQUENCE [LARGE SCALE GENOMIC DNA]</scope>
    <source>
        <strain evidence="2">cv. G1812</strain>
    </source>
</reference>
<name>A0A8R7V7Y5_TRIUA</name>
<dbReference type="PANTHER" id="PTHR45224:SF5">
    <property type="entry name" value="OS02G0311800 PROTEIN"/>
    <property type="match status" value="1"/>
</dbReference>
<dbReference type="EnsemblPlants" id="TuG1812G0700003277.01.T01">
    <property type="protein sequence ID" value="TuG1812G0700003277.01.T01"/>
    <property type="gene ID" value="TuG1812G0700003277.01"/>
</dbReference>
<evidence type="ECO:0008006" key="4">
    <source>
        <dbReference type="Google" id="ProtNLM"/>
    </source>
</evidence>
<protein>
    <recommendedName>
        <fullName evidence="4">No apical meristem-associated C-terminal domain-containing protein</fullName>
    </recommendedName>
</protein>
<dbReference type="Gramene" id="TuG1812G0700003277.01.T01">
    <property type="protein sequence ID" value="TuG1812G0700003277.01.T01"/>
    <property type="gene ID" value="TuG1812G0700003277.01"/>
</dbReference>
<dbReference type="AlphaFoldDB" id="A0A8R7V7Y5"/>
<feature type="region of interest" description="Disordered" evidence="1">
    <location>
        <begin position="55"/>
        <end position="101"/>
    </location>
</feature>
<evidence type="ECO:0000256" key="1">
    <source>
        <dbReference type="SAM" id="MobiDB-lite"/>
    </source>
</evidence>
<organism evidence="2 3">
    <name type="scientific">Triticum urartu</name>
    <name type="common">Red wild einkorn</name>
    <name type="synonym">Crithodium urartu</name>
    <dbReference type="NCBI Taxonomy" id="4572"/>
    <lineage>
        <taxon>Eukaryota</taxon>
        <taxon>Viridiplantae</taxon>
        <taxon>Streptophyta</taxon>
        <taxon>Embryophyta</taxon>
        <taxon>Tracheophyta</taxon>
        <taxon>Spermatophyta</taxon>
        <taxon>Magnoliopsida</taxon>
        <taxon>Liliopsida</taxon>
        <taxon>Poales</taxon>
        <taxon>Poaceae</taxon>
        <taxon>BOP clade</taxon>
        <taxon>Pooideae</taxon>
        <taxon>Triticodae</taxon>
        <taxon>Triticeae</taxon>
        <taxon>Triticinae</taxon>
        <taxon>Triticum</taxon>
    </lineage>
</organism>
<reference evidence="2" key="3">
    <citation type="submission" date="2022-06" db="UniProtKB">
        <authorList>
            <consortium name="EnsemblPlants"/>
        </authorList>
    </citation>
    <scope>IDENTIFICATION</scope>
</reference>